<evidence type="ECO:0000256" key="1">
    <source>
        <dbReference type="ARBA" id="ARBA00004651"/>
    </source>
</evidence>
<dbReference type="RefSeq" id="WP_002691781.1">
    <property type="nucleotide sequence ID" value="NZ_JH600070.1"/>
</dbReference>
<keyword evidence="4 6" id="KW-1133">Transmembrane helix</keyword>
<feature type="domain" description="EamA" evidence="7">
    <location>
        <begin position="159"/>
        <end position="295"/>
    </location>
</feature>
<dbReference type="GO" id="GO:0005886">
    <property type="term" value="C:plasma membrane"/>
    <property type="evidence" value="ECO:0007669"/>
    <property type="project" value="UniProtKB-SubCell"/>
</dbReference>
<organism evidence="8 9">
    <name type="scientific">Beggiatoa alba B18LD</name>
    <dbReference type="NCBI Taxonomy" id="395493"/>
    <lineage>
        <taxon>Bacteria</taxon>
        <taxon>Pseudomonadati</taxon>
        <taxon>Pseudomonadota</taxon>
        <taxon>Gammaproteobacteria</taxon>
        <taxon>Thiotrichales</taxon>
        <taxon>Thiotrichaceae</taxon>
        <taxon>Beggiatoa</taxon>
    </lineage>
</organism>
<keyword evidence="3 6" id="KW-0812">Transmembrane</keyword>
<keyword evidence="2" id="KW-1003">Cell membrane</keyword>
<dbReference type="PANTHER" id="PTHR32322:SF18">
    <property type="entry name" value="S-ADENOSYLMETHIONINE_S-ADENOSYLHOMOCYSTEINE TRANSPORTER"/>
    <property type="match status" value="1"/>
</dbReference>
<evidence type="ECO:0000313" key="8">
    <source>
        <dbReference type="EMBL" id="EIJ44056.1"/>
    </source>
</evidence>
<dbReference type="EMBL" id="JH600070">
    <property type="protein sequence ID" value="EIJ44056.1"/>
    <property type="molecule type" value="Genomic_DNA"/>
</dbReference>
<feature type="transmembrane region" description="Helical" evidence="6">
    <location>
        <begin position="161"/>
        <end position="179"/>
    </location>
</feature>
<keyword evidence="5 6" id="KW-0472">Membrane</keyword>
<feature type="domain" description="EamA" evidence="7">
    <location>
        <begin position="12"/>
        <end position="143"/>
    </location>
</feature>
<protein>
    <submittedName>
        <fullName evidence="8">Putative permease, DMT superfamily</fullName>
    </submittedName>
</protein>
<dbReference type="InterPro" id="IPR000620">
    <property type="entry name" value="EamA_dom"/>
</dbReference>
<evidence type="ECO:0000256" key="2">
    <source>
        <dbReference type="ARBA" id="ARBA00022475"/>
    </source>
</evidence>
<feature type="transmembrane region" description="Helical" evidence="6">
    <location>
        <begin position="71"/>
        <end position="90"/>
    </location>
</feature>
<dbReference type="Pfam" id="PF00892">
    <property type="entry name" value="EamA"/>
    <property type="match status" value="2"/>
</dbReference>
<dbReference type="STRING" id="395493.BegalDRAFT_3235"/>
<reference evidence="8 9" key="1">
    <citation type="submission" date="2011-11" db="EMBL/GenBank/DDBJ databases">
        <title>Improved High-Quality Draft sequence of Beggiatoa alba B18lD.</title>
        <authorList>
            <consortium name="US DOE Joint Genome Institute"/>
            <person name="Lucas S."/>
            <person name="Han J."/>
            <person name="Lapidus A."/>
            <person name="Cheng J.-F."/>
            <person name="Goodwin L."/>
            <person name="Pitluck S."/>
            <person name="Peters L."/>
            <person name="Mikhailova N."/>
            <person name="Held B."/>
            <person name="Detter J.C."/>
            <person name="Han C."/>
            <person name="Tapia R."/>
            <person name="Land M."/>
            <person name="Hauser L."/>
            <person name="Kyrpides N."/>
            <person name="Ivanova N."/>
            <person name="Pagani I."/>
            <person name="Samuel K."/>
            <person name="Teske A."/>
            <person name="Mueller J."/>
            <person name="Woyke T."/>
        </authorList>
    </citation>
    <scope>NUCLEOTIDE SEQUENCE [LARGE SCALE GENOMIC DNA]</scope>
    <source>
        <strain evidence="8 9">B18LD</strain>
    </source>
</reference>
<dbReference type="HOGENOM" id="CLU_033863_4_4_6"/>
<dbReference type="SUPFAM" id="SSF103481">
    <property type="entry name" value="Multidrug resistance efflux transporter EmrE"/>
    <property type="match status" value="2"/>
</dbReference>
<evidence type="ECO:0000256" key="4">
    <source>
        <dbReference type="ARBA" id="ARBA00022989"/>
    </source>
</evidence>
<feature type="transmembrane region" description="Helical" evidence="6">
    <location>
        <begin position="186"/>
        <end position="207"/>
    </location>
</feature>
<feature type="transmembrane region" description="Helical" evidence="6">
    <location>
        <begin position="219"/>
        <end position="241"/>
    </location>
</feature>
<feature type="transmembrane region" description="Helical" evidence="6">
    <location>
        <begin position="12"/>
        <end position="32"/>
    </location>
</feature>
<feature type="transmembrane region" description="Helical" evidence="6">
    <location>
        <begin position="38"/>
        <end position="59"/>
    </location>
</feature>
<comment type="subcellular location">
    <subcellularLocation>
        <location evidence="1">Cell membrane</location>
        <topology evidence="1">Multi-pass membrane protein</topology>
    </subcellularLocation>
</comment>
<accession>I3CKB3</accession>
<dbReference type="Proteomes" id="UP000005744">
    <property type="component" value="Unassembled WGS sequence"/>
</dbReference>
<feature type="transmembrane region" description="Helical" evidence="6">
    <location>
        <begin position="253"/>
        <end position="272"/>
    </location>
</feature>
<proteinExistence type="predicted"/>
<evidence type="ECO:0000256" key="6">
    <source>
        <dbReference type="SAM" id="Phobius"/>
    </source>
</evidence>
<dbReference type="eggNOG" id="COG0697">
    <property type="taxonomic scope" value="Bacteria"/>
</dbReference>
<dbReference type="InterPro" id="IPR050638">
    <property type="entry name" value="AA-Vitamin_Transporters"/>
</dbReference>
<gene>
    <name evidence="8" type="ORF">BegalDRAFT_3235</name>
</gene>
<name>I3CKB3_9GAMM</name>
<evidence type="ECO:0000256" key="3">
    <source>
        <dbReference type="ARBA" id="ARBA00022692"/>
    </source>
</evidence>
<evidence type="ECO:0000256" key="5">
    <source>
        <dbReference type="ARBA" id="ARBA00023136"/>
    </source>
</evidence>
<dbReference type="AlphaFoldDB" id="I3CKB3"/>
<keyword evidence="9" id="KW-1185">Reference proteome</keyword>
<sequence length="302" mass="34346">MRILNFSISPYVLPVLSTLFWGSNMVIGRAVMAEMPPMALAFWRGIVGLLILLPFAWRYMSAQQALIRQHWLILLVLGALSVGGFNSFLYVGLQTTTATNAAILQSNMPILIIILGYFWFRQRVTHFQFMGILISTLGVLVIICQGSWQVLTHFQFNQGDVWVLGAVLIWAVYSLLLQWKPMDLHWLGFMGVIVILGVLVMLPFYIWEFMYSPRTWSPNLPTISSIIYVGIFPLIVAYICWNQAIFEIGAQKAGQFIHLIPVFGTVLSLIFLGEQLHYYHLIGIIFVVIGIYLALFWHKSVA</sequence>
<dbReference type="OrthoDB" id="4167046at2"/>
<evidence type="ECO:0000313" key="9">
    <source>
        <dbReference type="Proteomes" id="UP000005744"/>
    </source>
</evidence>
<dbReference type="InterPro" id="IPR037185">
    <property type="entry name" value="EmrE-like"/>
</dbReference>
<feature type="transmembrane region" description="Helical" evidence="6">
    <location>
        <begin position="278"/>
        <end position="297"/>
    </location>
</feature>
<evidence type="ECO:0000259" key="7">
    <source>
        <dbReference type="Pfam" id="PF00892"/>
    </source>
</evidence>
<feature type="transmembrane region" description="Helical" evidence="6">
    <location>
        <begin position="102"/>
        <end position="120"/>
    </location>
</feature>
<feature type="transmembrane region" description="Helical" evidence="6">
    <location>
        <begin position="127"/>
        <end position="149"/>
    </location>
</feature>
<dbReference type="PANTHER" id="PTHR32322">
    <property type="entry name" value="INNER MEMBRANE TRANSPORTER"/>
    <property type="match status" value="1"/>
</dbReference>